<evidence type="ECO:0000313" key="3">
    <source>
        <dbReference type="Proteomes" id="UP001206895"/>
    </source>
</evidence>
<reference evidence="2 3" key="1">
    <citation type="submission" date="2022-06" db="EMBL/GenBank/DDBJ databases">
        <title>Genomic Encyclopedia of Archaeal and Bacterial Type Strains, Phase II (KMG-II): from individual species to whole genera.</title>
        <authorList>
            <person name="Goeker M."/>
        </authorList>
    </citation>
    <scope>NUCLEOTIDE SEQUENCE [LARGE SCALE GENOMIC DNA]</scope>
    <source>
        <strain evidence="2 3">DSM 44693</strain>
    </source>
</reference>
<comment type="caution">
    <text evidence="2">The sequence shown here is derived from an EMBL/GenBank/DDBJ whole genome shotgun (WGS) entry which is preliminary data.</text>
</comment>
<dbReference type="EMBL" id="JAMTCJ010000003">
    <property type="protein sequence ID" value="MCP2177437.1"/>
    <property type="molecule type" value="Genomic_DNA"/>
</dbReference>
<sequence>MTECDREESAVTEQPSVPPKSEIIAALQSRSETGWEAVSETVREQVRAASRPGRLLRITGSSSPVPGDLTVREQAMRALLTRALRADAAYETSRVGLDIDRRELTGVQIDLRGTIDAELRVVVHRVRRVVLSVVRDVLGEAQVDLLTHTVDVDLSRTVTTDPDRGAR</sequence>
<protein>
    <recommendedName>
        <fullName evidence="4">Asp23/Gls24 family envelope stress response protein</fullName>
    </recommendedName>
</protein>
<evidence type="ECO:0000313" key="2">
    <source>
        <dbReference type="EMBL" id="MCP2177437.1"/>
    </source>
</evidence>
<dbReference type="Proteomes" id="UP001206895">
    <property type="component" value="Unassembled WGS sequence"/>
</dbReference>
<organism evidence="2 3">
    <name type="scientific">Williamsia maris</name>
    <dbReference type="NCBI Taxonomy" id="72806"/>
    <lineage>
        <taxon>Bacteria</taxon>
        <taxon>Bacillati</taxon>
        <taxon>Actinomycetota</taxon>
        <taxon>Actinomycetes</taxon>
        <taxon>Mycobacteriales</taxon>
        <taxon>Nocardiaceae</taxon>
        <taxon>Williamsia</taxon>
    </lineage>
</organism>
<feature type="region of interest" description="Disordered" evidence="1">
    <location>
        <begin position="1"/>
        <end position="22"/>
    </location>
</feature>
<proteinExistence type="predicted"/>
<keyword evidence="3" id="KW-1185">Reference proteome</keyword>
<name>A0ABT1HHP4_9NOCA</name>
<gene>
    <name evidence="2" type="ORF">LX13_003265</name>
</gene>
<evidence type="ECO:0008006" key="4">
    <source>
        <dbReference type="Google" id="ProtNLM"/>
    </source>
</evidence>
<accession>A0ABT1HHP4</accession>
<evidence type="ECO:0000256" key="1">
    <source>
        <dbReference type="SAM" id="MobiDB-lite"/>
    </source>
</evidence>